<dbReference type="InterPro" id="IPR006886">
    <property type="entry name" value="RNA_pol_III_Rpc5"/>
</dbReference>
<evidence type="ECO:0000313" key="1">
    <source>
        <dbReference type="EMBL" id="CAF92192.1"/>
    </source>
</evidence>
<feature type="non-terminal residue" evidence="1">
    <location>
        <position position="1"/>
    </location>
</feature>
<gene>
    <name evidence="1" type="ORF">GSTENG00007285001</name>
</gene>
<name>Q4T4J0_TETNG</name>
<dbReference type="OrthoDB" id="340681at2759"/>
<dbReference type="PANTHER" id="PTHR12069:SF0">
    <property type="entry name" value="DNA-DIRECTED RNA POLYMERASE III SUBUNIT RPC5"/>
    <property type="match status" value="1"/>
</dbReference>
<dbReference type="GO" id="GO:0042797">
    <property type="term" value="P:tRNA transcription by RNA polymerase III"/>
    <property type="evidence" value="ECO:0007669"/>
    <property type="project" value="TreeGrafter"/>
</dbReference>
<proteinExistence type="predicted"/>
<protein>
    <submittedName>
        <fullName evidence="1">Chromosome undetermined SCAF9617, whole genome shotgun sequence</fullName>
    </submittedName>
</protein>
<dbReference type="PANTHER" id="PTHR12069">
    <property type="entry name" value="DNA-DIRECTED RNA POLYMERASES III 80 KDA POLYPEPTIDE RNA POLYMERASE III SUBUNIT 5"/>
    <property type="match status" value="1"/>
</dbReference>
<reference evidence="1" key="1">
    <citation type="journal article" date="2004" name="Nature">
        <title>Genome duplication in the teleost fish Tetraodon nigroviridis reveals the early vertebrate proto-karyotype.</title>
        <authorList>
            <person name="Jaillon O."/>
            <person name="Aury J.-M."/>
            <person name="Brunet F."/>
            <person name="Petit J.-L."/>
            <person name="Stange-Thomann N."/>
            <person name="Mauceli E."/>
            <person name="Bouneau L."/>
            <person name="Fischer C."/>
            <person name="Ozouf-Costaz C."/>
            <person name="Bernot A."/>
            <person name="Nicaud S."/>
            <person name="Jaffe D."/>
            <person name="Fisher S."/>
            <person name="Lutfalla G."/>
            <person name="Dossat C."/>
            <person name="Segurens B."/>
            <person name="Dasilva C."/>
            <person name="Salanoubat M."/>
            <person name="Levy M."/>
            <person name="Boudet N."/>
            <person name="Castellano S."/>
            <person name="Anthouard V."/>
            <person name="Jubin C."/>
            <person name="Castelli V."/>
            <person name="Katinka M."/>
            <person name="Vacherie B."/>
            <person name="Biemont C."/>
            <person name="Skalli Z."/>
            <person name="Cattolico L."/>
            <person name="Poulain J."/>
            <person name="De Berardinis V."/>
            <person name="Cruaud C."/>
            <person name="Duprat S."/>
            <person name="Brottier P."/>
            <person name="Coutanceau J.-P."/>
            <person name="Gouzy J."/>
            <person name="Parra G."/>
            <person name="Lardier G."/>
            <person name="Chapple C."/>
            <person name="McKernan K.J."/>
            <person name="McEwan P."/>
            <person name="Bosak S."/>
            <person name="Kellis M."/>
            <person name="Volff J.-N."/>
            <person name="Guigo R."/>
            <person name="Zody M.C."/>
            <person name="Mesirov J."/>
            <person name="Lindblad-Toh K."/>
            <person name="Birren B."/>
            <person name="Nusbaum C."/>
            <person name="Kahn D."/>
            <person name="Robinson-Rechavi M."/>
            <person name="Laudet V."/>
            <person name="Schachter V."/>
            <person name="Quetier F."/>
            <person name="Saurin W."/>
            <person name="Scarpelli C."/>
            <person name="Wincker P."/>
            <person name="Lander E.S."/>
            <person name="Weissenbach J."/>
            <person name="Roest Crollius H."/>
        </authorList>
    </citation>
    <scope>NUCLEOTIDE SEQUENCE [LARGE SCALE GENOMIC DNA]</scope>
</reference>
<dbReference type="GO" id="GO:0005666">
    <property type="term" value="C:RNA polymerase III complex"/>
    <property type="evidence" value="ECO:0007669"/>
    <property type="project" value="TreeGrafter"/>
</dbReference>
<dbReference type="KEGG" id="tng:GSTEN00007285G001"/>
<reference evidence="1" key="2">
    <citation type="submission" date="2004-02" db="EMBL/GenBank/DDBJ databases">
        <authorList>
            <consortium name="Genoscope"/>
            <consortium name="Whitehead Institute Centre for Genome Research"/>
        </authorList>
    </citation>
    <scope>NUCLEOTIDE SEQUENCE</scope>
</reference>
<dbReference type="Pfam" id="PF04801">
    <property type="entry name" value="RPC5"/>
    <property type="match status" value="1"/>
</dbReference>
<dbReference type="AlphaFoldDB" id="Q4T4J0"/>
<sequence>IDVYLAKSLADKLYLFQYPVRPSSMTYDDVSHLSARIKPKQQRVELEMAINAMSPNYCCSKGEQIALNVDGTAYDETNTYST</sequence>
<accession>Q4T4J0</accession>
<dbReference type="EMBL" id="CAAE01009617">
    <property type="protein sequence ID" value="CAF92192.1"/>
    <property type="molecule type" value="Genomic_DNA"/>
</dbReference>
<organism evidence="1">
    <name type="scientific">Tetraodon nigroviridis</name>
    <name type="common">Spotted green pufferfish</name>
    <name type="synonym">Chelonodon nigroviridis</name>
    <dbReference type="NCBI Taxonomy" id="99883"/>
    <lineage>
        <taxon>Eukaryota</taxon>
        <taxon>Metazoa</taxon>
        <taxon>Chordata</taxon>
        <taxon>Craniata</taxon>
        <taxon>Vertebrata</taxon>
        <taxon>Euteleostomi</taxon>
        <taxon>Actinopterygii</taxon>
        <taxon>Neopterygii</taxon>
        <taxon>Teleostei</taxon>
        <taxon>Neoteleostei</taxon>
        <taxon>Acanthomorphata</taxon>
        <taxon>Eupercaria</taxon>
        <taxon>Tetraodontiformes</taxon>
        <taxon>Tetradontoidea</taxon>
        <taxon>Tetraodontidae</taxon>
        <taxon>Tetraodon</taxon>
    </lineage>
</organism>